<gene>
    <name evidence="1" type="ORF">NQ317_016203</name>
</gene>
<dbReference type="Proteomes" id="UP001162164">
    <property type="component" value="Unassembled WGS sequence"/>
</dbReference>
<evidence type="ECO:0000313" key="2">
    <source>
        <dbReference type="Proteomes" id="UP001162164"/>
    </source>
</evidence>
<accession>A0ABQ9J7V0</accession>
<protein>
    <submittedName>
        <fullName evidence="1">Uncharacterized protein</fullName>
    </submittedName>
</protein>
<organism evidence="1 2">
    <name type="scientific">Molorchus minor</name>
    <dbReference type="NCBI Taxonomy" id="1323400"/>
    <lineage>
        <taxon>Eukaryota</taxon>
        <taxon>Metazoa</taxon>
        <taxon>Ecdysozoa</taxon>
        <taxon>Arthropoda</taxon>
        <taxon>Hexapoda</taxon>
        <taxon>Insecta</taxon>
        <taxon>Pterygota</taxon>
        <taxon>Neoptera</taxon>
        <taxon>Endopterygota</taxon>
        <taxon>Coleoptera</taxon>
        <taxon>Polyphaga</taxon>
        <taxon>Cucujiformia</taxon>
        <taxon>Chrysomeloidea</taxon>
        <taxon>Cerambycidae</taxon>
        <taxon>Lamiinae</taxon>
        <taxon>Monochamini</taxon>
        <taxon>Molorchus</taxon>
    </lineage>
</organism>
<comment type="caution">
    <text evidence="1">The sequence shown here is derived from an EMBL/GenBank/DDBJ whole genome shotgun (WGS) entry which is preliminary data.</text>
</comment>
<name>A0ABQ9J7V0_9CUCU</name>
<sequence length="132" mass="14654">MDPIVCQGCLELLKSCFNLAAVCENTEEKIKRHIEHHGLVKLDNSSLCKVDFQCTNICDGTVIKEEGNLFENPLGDDNNYIKSEEIDIKDEVVDSPNADLCGTLEHQSGKHGTVRKNLGAEMYKDSTEVKAI</sequence>
<keyword evidence="2" id="KW-1185">Reference proteome</keyword>
<proteinExistence type="predicted"/>
<reference evidence="1" key="1">
    <citation type="journal article" date="2023" name="Insect Mol. Biol.">
        <title>Genome sequencing provides insights into the evolution of gene families encoding plant cell wall-degrading enzymes in longhorned beetles.</title>
        <authorList>
            <person name="Shin N.R."/>
            <person name="Okamura Y."/>
            <person name="Kirsch R."/>
            <person name="Pauchet Y."/>
        </authorList>
    </citation>
    <scope>NUCLEOTIDE SEQUENCE</scope>
    <source>
        <strain evidence="1">MMC_N1</strain>
    </source>
</reference>
<dbReference type="EMBL" id="JAPWTJ010001058">
    <property type="protein sequence ID" value="KAJ8974066.1"/>
    <property type="molecule type" value="Genomic_DNA"/>
</dbReference>
<evidence type="ECO:0000313" key="1">
    <source>
        <dbReference type="EMBL" id="KAJ8974066.1"/>
    </source>
</evidence>